<gene>
    <name evidence="1" type="ORF">A1O3_08046</name>
</gene>
<protein>
    <recommendedName>
        <fullName evidence="3">Protein kinase domain-containing protein</fullName>
    </recommendedName>
</protein>
<organism evidence="1 2">
    <name type="scientific">Capronia epimyces CBS 606.96</name>
    <dbReference type="NCBI Taxonomy" id="1182542"/>
    <lineage>
        <taxon>Eukaryota</taxon>
        <taxon>Fungi</taxon>
        <taxon>Dikarya</taxon>
        <taxon>Ascomycota</taxon>
        <taxon>Pezizomycotina</taxon>
        <taxon>Eurotiomycetes</taxon>
        <taxon>Chaetothyriomycetidae</taxon>
        <taxon>Chaetothyriales</taxon>
        <taxon>Herpotrichiellaceae</taxon>
        <taxon>Capronia</taxon>
    </lineage>
</organism>
<dbReference type="InterPro" id="IPR011009">
    <property type="entry name" value="Kinase-like_dom_sf"/>
</dbReference>
<dbReference type="HOGENOM" id="CLU_2621797_0_0_1"/>
<sequence length="78" mass="8637">MQDCKEAPRGLHASGLLHGDLVKDSILITSEGLKFIDFEHSSAPPGNDLERWNAMKEQELCSLEAALLDTSGKGRRWD</sequence>
<dbReference type="Gene3D" id="1.10.510.10">
    <property type="entry name" value="Transferase(Phosphotransferase) domain 1"/>
    <property type="match status" value="1"/>
</dbReference>
<evidence type="ECO:0000313" key="2">
    <source>
        <dbReference type="Proteomes" id="UP000019478"/>
    </source>
</evidence>
<accession>W9XHP7</accession>
<dbReference type="Proteomes" id="UP000019478">
    <property type="component" value="Unassembled WGS sequence"/>
</dbReference>
<dbReference type="EMBL" id="AMGY01000007">
    <property type="protein sequence ID" value="EXJ79763.1"/>
    <property type="molecule type" value="Genomic_DNA"/>
</dbReference>
<dbReference type="SUPFAM" id="SSF56112">
    <property type="entry name" value="Protein kinase-like (PK-like)"/>
    <property type="match status" value="1"/>
</dbReference>
<evidence type="ECO:0000313" key="1">
    <source>
        <dbReference type="EMBL" id="EXJ79763.1"/>
    </source>
</evidence>
<dbReference type="GeneID" id="19172137"/>
<evidence type="ECO:0008006" key="3">
    <source>
        <dbReference type="Google" id="ProtNLM"/>
    </source>
</evidence>
<proteinExistence type="predicted"/>
<dbReference type="AlphaFoldDB" id="W9XHP7"/>
<name>W9XHP7_9EURO</name>
<reference evidence="1 2" key="1">
    <citation type="submission" date="2013-03" db="EMBL/GenBank/DDBJ databases">
        <title>The Genome Sequence of Capronia epimyces CBS 606.96.</title>
        <authorList>
            <consortium name="The Broad Institute Genomics Platform"/>
            <person name="Cuomo C."/>
            <person name="de Hoog S."/>
            <person name="Gorbushina A."/>
            <person name="Walker B."/>
            <person name="Young S.K."/>
            <person name="Zeng Q."/>
            <person name="Gargeya S."/>
            <person name="Fitzgerald M."/>
            <person name="Haas B."/>
            <person name="Abouelleil A."/>
            <person name="Allen A.W."/>
            <person name="Alvarado L."/>
            <person name="Arachchi H.M."/>
            <person name="Berlin A.M."/>
            <person name="Chapman S.B."/>
            <person name="Gainer-Dewar J."/>
            <person name="Goldberg J."/>
            <person name="Griggs A."/>
            <person name="Gujja S."/>
            <person name="Hansen M."/>
            <person name="Howarth C."/>
            <person name="Imamovic A."/>
            <person name="Ireland A."/>
            <person name="Larimer J."/>
            <person name="McCowan C."/>
            <person name="Murphy C."/>
            <person name="Pearson M."/>
            <person name="Poon T.W."/>
            <person name="Priest M."/>
            <person name="Roberts A."/>
            <person name="Saif S."/>
            <person name="Shea T."/>
            <person name="Sisk P."/>
            <person name="Sykes S."/>
            <person name="Wortman J."/>
            <person name="Nusbaum C."/>
            <person name="Birren B."/>
        </authorList>
    </citation>
    <scope>NUCLEOTIDE SEQUENCE [LARGE SCALE GENOMIC DNA]</scope>
    <source>
        <strain evidence="1 2">CBS 606.96</strain>
    </source>
</reference>
<comment type="caution">
    <text evidence="1">The sequence shown here is derived from an EMBL/GenBank/DDBJ whole genome shotgun (WGS) entry which is preliminary data.</text>
</comment>
<dbReference type="OrthoDB" id="2687876at2759"/>
<keyword evidence="2" id="KW-1185">Reference proteome</keyword>
<dbReference type="RefSeq" id="XP_007736337.1">
    <property type="nucleotide sequence ID" value="XM_007738147.1"/>
</dbReference>